<sequence length="130" mass="14449">METNRYNKGIEVLQQMVSEERLNATVKQMEKFSPDMARLIVEFPYGSLYSRPGLDLKQRSLLTIAAMLASGAAAQLDFHIEAALNAGLTPNEIVEAVMHCVSYAGFPKALDAMFVVMKVFNEQGIQYEEG</sequence>
<dbReference type="EMBL" id="MRVI01000001">
    <property type="protein sequence ID" value="OOC63556.1"/>
    <property type="molecule type" value="Genomic_DNA"/>
</dbReference>
<protein>
    <submittedName>
        <fullName evidence="2">Carboxymuconolactone decarboxylase</fullName>
    </submittedName>
</protein>
<dbReference type="PANTHER" id="PTHR33570">
    <property type="entry name" value="4-CARBOXYMUCONOLACTONE DECARBOXYLASE FAMILY PROTEIN"/>
    <property type="match status" value="1"/>
</dbReference>
<evidence type="ECO:0000259" key="1">
    <source>
        <dbReference type="Pfam" id="PF02627"/>
    </source>
</evidence>
<dbReference type="AlphaFoldDB" id="A0A1B2E2P5"/>
<dbReference type="EMBL" id="CP016809">
    <property type="protein sequence ID" value="ANY74260.1"/>
    <property type="molecule type" value="Genomic_DNA"/>
</dbReference>
<dbReference type="InterPro" id="IPR003779">
    <property type="entry name" value="CMD-like"/>
</dbReference>
<evidence type="ECO:0000313" key="4">
    <source>
        <dbReference type="Proteomes" id="UP000189059"/>
    </source>
</evidence>
<dbReference type="Gene3D" id="1.20.1290.10">
    <property type="entry name" value="AhpD-like"/>
    <property type="match status" value="1"/>
</dbReference>
<dbReference type="InterPro" id="IPR029032">
    <property type="entry name" value="AhpD-like"/>
</dbReference>
<keyword evidence="4" id="KW-1185">Reference proteome</keyword>
<dbReference type="PANTHER" id="PTHR33570:SF2">
    <property type="entry name" value="CARBOXYMUCONOLACTONE DECARBOXYLASE-LIKE DOMAIN-CONTAINING PROTEIN"/>
    <property type="match status" value="1"/>
</dbReference>
<organism evidence="2">
    <name type="scientific">Paenibacillus ihbetae</name>
    <dbReference type="NCBI Taxonomy" id="1870820"/>
    <lineage>
        <taxon>Bacteria</taxon>
        <taxon>Bacillati</taxon>
        <taxon>Bacillota</taxon>
        <taxon>Bacilli</taxon>
        <taxon>Bacillales</taxon>
        <taxon>Paenibacillaceae</taxon>
        <taxon>Paenibacillus</taxon>
    </lineage>
</organism>
<reference evidence="3 4" key="2">
    <citation type="submission" date="2016-12" db="EMBL/GenBank/DDBJ databases">
        <title>Genome sequencing and description of Paenibacillus sp. nov. from high altitude lake in the Indian Trans- Himalayas.</title>
        <authorList>
            <person name="Kiran S."/>
            <person name="Swarnkar M.K."/>
            <person name="Rana A."/>
            <person name="Tewari R."/>
            <person name="Gulati A."/>
        </authorList>
    </citation>
    <scope>NUCLEOTIDE SEQUENCE [LARGE SCALE GENOMIC DNA]</scope>
    <source>
        <strain evidence="3 4">IHBB 9951</strain>
    </source>
</reference>
<dbReference type="KEGG" id="pib:BBD41_17700"/>
<name>A0A1B2E2P5_9BACL</name>
<dbReference type="InterPro" id="IPR052512">
    <property type="entry name" value="4CMD/NDH-1_regulator"/>
</dbReference>
<evidence type="ECO:0000313" key="3">
    <source>
        <dbReference type="EMBL" id="OOC63556.1"/>
    </source>
</evidence>
<dbReference type="GO" id="GO:0051920">
    <property type="term" value="F:peroxiredoxin activity"/>
    <property type="evidence" value="ECO:0007669"/>
    <property type="project" value="InterPro"/>
</dbReference>
<evidence type="ECO:0000313" key="2">
    <source>
        <dbReference type="EMBL" id="ANY74260.1"/>
    </source>
</evidence>
<dbReference type="SUPFAM" id="SSF69118">
    <property type="entry name" value="AhpD-like"/>
    <property type="match status" value="1"/>
</dbReference>
<gene>
    <name evidence="3" type="ORF">BBD40_17860</name>
    <name evidence="2" type="ORF">BBD41_17700</name>
</gene>
<dbReference type="Proteomes" id="UP000189059">
    <property type="component" value="Unassembled WGS sequence"/>
</dbReference>
<feature type="domain" description="Carboxymuconolactone decarboxylase-like" evidence="1">
    <location>
        <begin position="34"/>
        <end position="115"/>
    </location>
</feature>
<dbReference type="Pfam" id="PF02627">
    <property type="entry name" value="CMD"/>
    <property type="match status" value="1"/>
</dbReference>
<accession>A0A1B2E2P5</accession>
<dbReference type="OrthoDB" id="9802489at2"/>
<reference evidence="2" key="1">
    <citation type="submission" date="2016-08" db="EMBL/GenBank/DDBJ databases">
        <title>Complete Genome Seqeunce of Paenibacillus sp. nov. IHBB 9852 from high altitute lake of Indian trans-Himalayas.</title>
        <authorList>
            <person name="Kiran S."/>
            <person name="Swarnkar M.K."/>
            <person name="Rana A."/>
            <person name="Tewari R."/>
            <person name="Gulati A."/>
        </authorList>
    </citation>
    <scope>NUCLEOTIDE SEQUENCE [LARGE SCALE GENOMIC DNA]</scope>
    <source>
        <strain evidence="2">IHBB 9852</strain>
    </source>
</reference>
<dbReference type="RefSeq" id="WP_077568264.1">
    <property type="nucleotide sequence ID" value="NZ_CP016809.1"/>
</dbReference>
<proteinExistence type="predicted"/>